<gene>
    <name evidence="1" type="ORF">QVD17_11948</name>
</gene>
<evidence type="ECO:0000313" key="1">
    <source>
        <dbReference type="EMBL" id="KAK1429730.1"/>
    </source>
</evidence>
<evidence type="ECO:0000313" key="2">
    <source>
        <dbReference type="Proteomes" id="UP001229421"/>
    </source>
</evidence>
<keyword evidence="2" id="KW-1185">Reference proteome</keyword>
<reference evidence="1" key="1">
    <citation type="journal article" date="2023" name="bioRxiv">
        <title>Improved chromosome-level genome assembly for marigold (Tagetes erecta).</title>
        <authorList>
            <person name="Jiang F."/>
            <person name="Yuan L."/>
            <person name="Wang S."/>
            <person name="Wang H."/>
            <person name="Xu D."/>
            <person name="Wang A."/>
            <person name="Fan W."/>
        </authorList>
    </citation>
    <scope>NUCLEOTIDE SEQUENCE</scope>
    <source>
        <strain evidence="1">WSJ</strain>
        <tissue evidence="1">Leaf</tissue>
    </source>
</reference>
<dbReference type="EMBL" id="JAUHHV010000003">
    <property type="protein sequence ID" value="KAK1429730.1"/>
    <property type="molecule type" value="Genomic_DNA"/>
</dbReference>
<accession>A0AAD8L1P0</accession>
<dbReference type="Proteomes" id="UP001229421">
    <property type="component" value="Unassembled WGS sequence"/>
</dbReference>
<sequence length="91" mass="10429">MPVIAIYKIKQDLQVISEPLCSIQLSFQAILIVCGDFTSQIHSAQISEKDLEEMDLRAMITLREKWFMDIHGRQSMGVKKNLGLDMSKDRC</sequence>
<comment type="caution">
    <text evidence="1">The sequence shown here is derived from an EMBL/GenBank/DDBJ whole genome shotgun (WGS) entry which is preliminary data.</text>
</comment>
<name>A0AAD8L1P0_TARER</name>
<proteinExistence type="predicted"/>
<organism evidence="1 2">
    <name type="scientific">Tagetes erecta</name>
    <name type="common">African marigold</name>
    <dbReference type="NCBI Taxonomy" id="13708"/>
    <lineage>
        <taxon>Eukaryota</taxon>
        <taxon>Viridiplantae</taxon>
        <taxon>Streptophyta</taxon>
        <taxon>Embryophyta</taxon>
        <taxon>Tracheophyta</taxon>
        <taxon>Spermatophyta</taxon>
        <taxon>Magnoliopsida</taxon>
        <taxon>eudicotyledons</taxon>
        <taxon>Gunneridae</taxon>
        <taxon>Pentapetalae</taxon>
        <taxon>asterids</taxon>
        <taxon>campanulids</taxon>
        <taxon>Asterales</taxon>
        <taxon>Asteraceae</taxon>
        <taxon>Asteroideae</taxon>
        <taxon>Heliantheae alliance</taxon>
        <taxon>Tageteae</taxon>
        <taxon>Tagetes</taxon>
    </lineage>
</organism>
<dbReference type="AlphaFoldDB" id="A0AAD8L1P0"/>
<protein>
    <submittedName>
        <fullName evidence="1">Uncharacterized protein</fullName>
    </submittedName>
</protein>